<evidence type="ECO:0000313" key="3">
    <source>
        <dbReference type="Proteomes" id="UP000011770"/>
    </source>
</evidence>
<sequence length="79" mass="9077">MASKSKKTKSVALLQKRYNSTKKPTLLKYPKRPKQSATTASKKKYLESYERVDAANTKKLKEWQENVNEANALNKKIFG</sequence>
<evidence type="ECO:0000256" key="1">
    <source>
        <dbReference type="SAM" id="MobiDB-lite"/>
    </source>
</evidence>
<organism evidence="2 3">
    <name type="scientific">Leptospira weilii serovar Topaz str. LT2116</name>
    <dbReference type="NCBI Taxonomy" id="1088540"/>
    <lineage>
        <taxon>Bacteria</taxon>
        <taxon>Pseudomonadati</taxon>
        <taxon>Spirochaetota</taxon>
        <taxon>Spirochaetia</taxon>
        <taxon>Leptospirales</taxon>
        <taxon>Leptospiraceae</taxon>
        <taxon>Leptospira</taxon>
    </lineage>
</organism>
<comment type="caution">
    <text evidence="2">The sequence shown here is derived from an EMBL/GenBank/DDBJ whole genome shotgun (WGS) entry which is preliminary data.</text>
</comment>
<dbReference type="EMBL" id="AHOR02000044">
    <property type="protein sequence ID" value="EMF80936.1"/>
    <property type="molecule type" value="Genomic_DNA"/>
</dbReference>
<accession>M3GVL2</accession>
<dbReference type="Proteomes" id="UP000011770">
    <property type="component" value="Unassembled WGS sequence"/>
</dbReference>
<dbReference type="AlphaFoldDB" id="M3GVL2"/>
<protein>
    <submittedName>
        <fullName evidence="2">Uncharacterized protein</fullName>
    </submittedName>
</protein>
<name>M3GVL2_9LEPT</name>
<feature type="region of interest" description="Disordered" evidence="1">
    <location>
        <begin position="1"/>
        <end position="42"/>
    </location>
</feature>
<gene>
    <name evidence="2" type="ORF">LEP1GSC188_3124</name>
</gene>
<proteinExistence type="predicted"/>
<reference evidence="2 3" key="1">
    <citation type="submission" date="2013-01" db="EMBL/GenBank/DDBJ databases">
        <authorList>
            <person name="Harkins D.M."/>
            <person name="Durkin A.S."/>
            <person name="Brinkac L.M."/>
            <person name="Haft D.H."/>
            <person name="Selengut J.D."/>
            <person name="Sanka R."/>
            <person name="DePew J."/>
            <person name="Purushe J."/>
            <person name="Tulsiani S.M."/>
            <person name="Graham G.C."/>
            <person name="Burns M.-A."/>
            <person name="Dohnt M.F."/>
            <person name="Smythe L.D."/>
            <person name="McKay D.B."/>
            <person name="Craig S.B."/>
            <person name="Vinetz J.M."/>
            <person name="Sutton G.G."/>
            <person name="Nierman W.C."/>
            <person name="Fouts D.E."/>
        </authorList>
    </citation>
    <scope>NUCLEOTIDE SEQUENCE [LARGE SCALE GENOMIC DNA]</scope>
    <source>
        <strain evidence="2 3">LT2116</strain>
    </source>
</reference>
<evidence type="ECO:0000313" key="2">
    <source>
        <dbReference type="EMBL" id="EMF80936.1"/>
    </source>
</evidence>